<proteinExistence type="predicted"/>
<protein>
    <submittedName>
        <fullName evidence="2">Uncharacterized protein</fullName>
    </submittedName>
</protein>
<evidence type="ECO:0000313" key="2">
    <source>
        <dbReference type="EMBL" id="CAG7732296.1"/>
    </source>
</evidence>
<gene>
    <name evidence="2" type="ORF">AFUS01_LOCUS20818</name>
</gene>
<reference evidence="2" key="1">
    <citation type="submission" date="2021-06" db="EMBL/GenBank/DDBJ databases">
        <authorList>
            <person name="Hodson N. C."/>
            <person name="Mongue J. A."/>
            <person name="Jaron S. K."/>
        </authorList>
    </citation>
    <scope>NUCLEOTIDE SEQUENCE</scope>
</reference>
<feature type="compositionally biased region" description="Polar residues" evidence="1">
    <location>
        <begin position="1"/>
        <end position="15"/>
    </location>
</feature>
<accession>A0A8J2KV62</accession>
<dbReference type="Proteomes" id="UP000708208">
    <property type="component" value="Unassembled WGS sequence"/>
</dbReference>
<dbReference type="OrthoDB" id="8036689at2759"/>
<organism evidence="2 3">
    <name type="scientific">Allacma fusca</name>
    <dbReference type="NCBI Taxonomy" id="39272"/>
    <lineage>
        <taxon>Eukaryota</taxon>
        <taxon>Metazoa</taxon>
        <taxon>Ecdysozoa</taxon>
        <taxon>Arthropoda</taxon>
        <taxon>Hexapoda</taxon>
        <taxon>Collembola</taxon>
        <taxon>Symphypleona</taxon>
        <taxon>Sminthuridae</taxon>
        <taxon>Allacma</taxon>
    </lineage>
</organism>
<evidence type="ECO:0000256" key="1">
    <source>
        <dbReference type="SAM" id="MobiDB-lite"/>
    </source>
</evidence>
<feature type="region of interest" description="Disordered" evidence="1">
    <location>
        <begin position="1"/>
        <end position="22"/>
    </location>
</feature>
<dbReference type="AlphaFoldDB" id="A0A8J2KV62"/>
<sequence>MQESSTRTNPTSYSHSKPDDKPLSCYICKEEHFTFKCSKLIAAKDSEKKKLVENSKLCMNCLIPGHPWNSCKSIKTSFHGNKKLHFLLHSIYGKTKKDKSSSTQLNTETKLNLYGLKPTAVVA</sequence>
<keyword evidence="3" id="KW-1185">Reference proteome</keyword>
<evidence type="ECO:0000313" key="3">
    <source>
        <dbReference type="Proteomes" id="UP000708208"/>
    </source>
</evidence>
<comment type="caution">
    <text evidence="2">The sequence shown here is derived from an EMBL/GenBank/DDBJ whole genome shotgun (WGS) entry which is preliminary data.</text>
</comment>
<dbReference type="EMBL" id="CAJVCH010228376">
    <property type="protein sequence ID" value="CAG7732296.1"/>
    <property type="molecule type" value="Genomic_DNA"/>
</dbReference>
<name>A0A8J2KV62_9HEXA</name>